<gene>
    <name evidence="1" type="ORF">O6H91_16G046100</name>
</gene>
<dbReference type="Proteomes" id="UP001162992">
    <property type="component" value="Chromosome 16"/>
</dbReference>
<organism evidence="1 2">
    <name type="scientific">Diphasiastrum complanatum</name>
    <name type="common">Issler's clubmoss</name>
    <name type="synonym">Lycopodium complanatum</name>
    <dbReference type="NCBI Taxonomy" id="34168"/>
    <lineage>
        <taxon>Eukaryota</taxon>
        <taxon>Viridiplantae</taxon>
        <taxon>Streptophyta</taxon>
        <taxon>Embryophyta</taxon>
        <taxon>Tracheophyta</taxon>
        <taxon>Lycopodiopsida</taxon>
        <taxon>Lycopodiales</taxon>
        <taxon>Lycopodiaceae</taxon>
        <taxon>Lycopodioideae</taxon>
        <taxon>Diphasiastrum</taxon>
    </lineage>
</organism>
<comment type="caution">
    <text evidence="1">The sequence shown here is derived from an EMBL/GenBank/DDBJ whole genome shotgun (WGS) entry which is preliminary data.</text>
</comment>
<proteinExistence type="predicted"/>
<dbReference type="EMBL" id="CM055107">
    <property type="protein sequence ID" value="KAJ7527276.1"/>
    <property type="molecule type" value="Genomic_DNA"/>
</dbReference>
<protein>
    <submittedName>
        <fullName evidence="1">Uncharacterized protein</fullName>
    </submittedName>
</protein>
<reference evidence="2" key="1">
    <citation type="journal article" date="2024" name="Proc. Natl. Acad. Sci. U.S.A.">
        <title>Extraordinary preservation of gene collinearity over three hundred million years revealed in homosporous lycophytes.</title>
        <authorList>
            <person name="Li C."/>
            <person name="Wickell D."/>
            <person name="Kuo L.Y."/>
            <person name="Chen X."/>
            <person name="Nie B."/>
            <person name="Liao X."/>
            <person name="Peng D."/>
            <person name="Ji J."/>
            <person name="Jenkins J."/>
            <person name="Williams M."/>
            <person name="Shu S."/>
            <person name="Plott C."/>
            <person name="Barry K."/>
            <person name="Rajasekar S."/>
            <person name="Grimwood J."/>
            <person name="Han X."/>
            <person name="Sun S."/>
            <person name="Hou Z."/>
            <person name="He W."/>
            <person name="Dai G."/>
            <person name="Sun C."/>
            <person name="Schmutz J."/>
            <person name="Leebens-Mack J.H."/>
            <person name="Li F.W."/>
            <person name="Wang L."/>
        </authorList>
    </citation>
    <scope>NUCLEOTIDE SEQUENCE [LARGE SCALE GENOMIC DNA]</scope>
    <source>
        <strain evidence="2">cv. PW_Plant_1</strain>
    </source>
</reference>
<accession>A0ACC2BBZ0</accession>
<keyword evidence="2" id="KW-1185">Reference proteome</keyword>
<evidence type="ECO:0000313" key="2">
    <source>
        <dbReference type="Proteomes" id="UP001162992"/>
    </source>
</evidence>
<evidence type="ECO:0000313" key="1">
    <source>
        <dbReference type="EMBL" id="KAJ7527276.1"/>
    </source>
</evidence>
<sequence>MLDFQAGQATTVPQNVESSLAPDDDAFFGVLPSGASPKDATIPEGYEPEDNFVDEEPEAEETVAVSTPVGAASPSTTTSLHSTDVQGIDQHLAGLLTQLLQEKQNMSDRIYKLSSEGTVQAQELQRIKNELEVAQQRERAAQKELQHTQETNAVPGDPMYSNYKKGLMDASGQVSQAIQNMQQQVPLLQAQLDMAVVEKERLSKAVADLTVECDEILTAPLPKADLVTSYNLSLLKQQVNRYRITLVEFQSQFEWYKGFAAAELQRTKAALQAYQQQAKHNPLLPW</sequence>
<name>A0ACC2BBZ0_DIPCM</name>